<protein>
    <submittedName>
        <fullName evidence="1">SRPBCC family protein</fullName>
    </submittedName>
</protein>
<dbReference type="RefSeq" id="WP_263512209.1">
    <property type="nucleotide sequence ID" value="NZ_CP089051.1"/>
</dbReference>
<dbReference type="InterPro" id="IPR023393">
    <property type="entry name" value="START-like_dom_sf"/>
</dbReference>
<dbReference type="EMBL" id="CP089051">
    <property type="protein sequence ID" value="UYF70847.1"/>
    <property type="molecule type" value="Genomic_DNA"/>
</dbReference>
<organism evidence="1 2">
    <name type="scientific">Acinetobacter ursingii</name>
    <dbReference type="NCBI Taxonomy" id="108980"/>
    <lineage>
        <taxon>Bacteria</taxon>
        <taxon>Pseudomonadati</taxon>
        <taxon>Pseudomonadota</taxon>
        <taxon>Gammaproteobacteria</taxon>
        <taxon>Moraxellales</taxon>
        <taxon>Moraxellaceae</taxon>
        <taxon>Acinetobacter</taxon>
    </lineage>
</organism>
<evidence type="ECO:0000313" key="2">
    <source>
        <dbReference type="Proteomes" id="UP001164064"/>
    </source>
</evidence>
<accession>A0AA46N8B0</accession>
<sequence>MAAKSITMKQRFNVPLEQVFPVFNQHATFNTVLWPIQSIVIKQSHDPDNADGVGSVRKMGVGPLKFIQEEITKIIPNQMIEYQMLKNPLFSYHLGRLEFIEKAGQTELTYTIWLDSPILLMAKIGLLQLKASAKLGLKKVASQVEKGEFNVSR</sequence>
<reference evidence="1" key="1">
    <citation type="journal article" date="2022" name="J Glob Antimicrob Resist">
        <title>Comparative analysis of IMP-4- and OXA-58-containing plasmids of three carbapenemase-producing Acinetobacter ursingii strains in the Netherlands.</title>
        <authorList>
            <person name="Hendrickx A.P.A."/>
            <person name="Schade R.P."/>
            <person name="Landman F."/>
            <person name="Bosch T."/>
            <person name="Schouls L.M."/>
            <person name="van Dijk K."/>
        </authorList>
    </citation>
    <scope>NUCLEOTIDE SEQUENCE</scope>
    <source>
        <strain evidence="1">RIVM_C010559</strain>
    </source>
</reference>
<dbReference type="Proteomes" id="UP001164064">
    <property type="component" value="Chromosome"/>
</dbReference>
<dbReference type="Gene3D" id="3.30.530.20">
    <property type="match status" value="1"/>
</dbReference>
<dbReference type="SUPFAM" id="SSF55961">
    <property type="entry name" value="Bet v1-like"/>
    <property type="match status" value="1"/>
</dbReference>
<dbReference type="InterPro" id="IPR019587">
    <property type="entry name" value="Polyketide_cyclase/dehydratase"/>
</dbReference>
<proteinExistence type="predicted"/>
<dbReference type="AlphaFoldDB" id="A0AA46N8B0"/>
<dbReference type="Pfam" id="PF10604">
    <property type="entry name" value="Polyketide_cyc2"/>
    <property type="match status" value="1"/>
</dbReference>
<gene>
    <name evidence="1" type="ORF">LSO60_11265</name>
</gene>
<dbReference type="CDD" id="cd07821">
    <property type="entry name" value="PYR_PYL_RCAR_like"/>
    <property type="match status" value="1"/>
</dbReference>
<evidence type="ECO:0000313" key="1">
    <source>
        <dbReference type="EMBL" id="UYF70847.1"/>
    </source>
</evidence>
<name>A0AA46N8B0_9GAMM</name>